<keyword evidence="3" id="KW-1185">Reference proteome</keyword>
<proteinExistence type="predicted"/>
<feature type="compositionally biased region" description="Low complexity" evidence="1">
    <location>
        <begin position="307"/>
        <end position="330"/>
    </location>
</feature>
<protein>
    <submittedName>
        <fullName evidence="2">Uncharacterized protein</fullName>
    </submittedName>
</protein>
<dbReference type="AlphaFoldDB" id="A0A2H9ZXB3"/>
<feature type="region of interest" description="Disordered" evidence="1">
    <location>
        <begin position="196"/>
        <end position="257"/>
    </location>
</feature>
<dbReference type="Pfam" id="PF07816">
    <property type="entry name" value="DUF1645"/>
    <property type="match status" value="1"/>
</dbReference>
<evidence type="ECO:0000313" key="3">
    <source>
        <dbReference type="Proteomes" id="UP000236161"/>
    </source>
</evidence>
<dbReference type="PANTHER" id="PTHR33095:SF57">
    <property type="entry name" value="EXPRESSED PROTEIN"/>
    <property type="match status" value="1"/>
</dbReference>
<gene>
    <name evidence="2" type="ORF">AXF42_Ash016294</name>
</gene>
<dbReference type="Proteomes" id="UP000236161">
    <property type="component" value="Unassembled WGS sequence"/>
</dbReference>
<dbReference type="EMBL" id="KZ453008">
    <property type="protein sequence ID" value="PKA47948.1"/>
    <property type="molecule type" value="Genomic_DNA"/>
</dbReference>
<accession>A0A2H9ZXB3</accession>
<reference evidence="2 3" key="1">
    <citation type="journal article" date="2017" name="Nature">
        <title>The Apostasia genome and the evolution of orchids.</title>
        <authorList>
            <person name="Zhang G.Q."/>
            <person name="Liu K.W."/>
            <person name="Li Z."/>
            <person name="Lohaus R."/>
            <person name="Hsiao Y.Y."/>
            <person name="Niu S.C."/>
            <person name="Wang J.Y."/>
            <person name="Lin Y.C."/>
            <person name="Xu Q."/>
            <person name="Chen L.J."/>
            <person name="Yoshida K."/>
            <person name="Fujiwara S."/>
            <person name="Wang Z.W."/>
            <person name="Zhang Y.Q."/>
            <person name="Mitsuda N."/>
            <person name="Wang M."/>
            <person name="Liu G.H."/>
            <person name="Pecoraro L."/>
            <person name="Huang H.X."/>
            <person name="Xiao X.J."/>
            <person name="Lin M."/>
            <person name="Wu X.Y."/>
            <person name="Wu W.L."/>
            <person name="Chen Y.Y."/>
            <person name="Chang S.B."/>
            <person name="Sakamoto S."/>
            <person name="Ohme-Takagi M."/>
            <person name="Yagi M."/>
            <person name="Zeng S.J."/>
            <person name="Shen C.Y."/>
            <person name="Yeh C.M."/>
            <person name="Luo Y.B."/>
            <person name="Tsai W.C."/>
            <person name="Van de Peer Y."/>
            <person name="Liu Z.J."/>
        </authorList>
    </citation>
    <scope>NUCLEOTIDE SEQUENCE [LARGE SCALE GENOMIC DNA]</scope>
    <source>
        <strain evidence="3">cv. Shenzhen</strain>
        <tissue evidence="2">Stem</tissue>
    </source>
</reference>
<feature type="region of interest" description="Disordered" evidence="1">
    <location>
        <begin position="1"/>
        <end position="23"/>
    </location>
</feature>
<dbReference type="InterPro" id="IPR012442">
    <property type="entry name" value="DUF1645_plant"/>
</dbReference>
<evidence type="ECO:0000256" key="1">
    <source>
        <dbReference type="SAM" id="MobiDB-lite"/>
    </source>
</evidence>
<feature type="compositionally biased region" description="Acidic residues" evidence="1">
    <location>
        <begin position="217"/>
        <end position="233"/>
    </location>
</feature>
<evidence type="ECO:0000313" key="2">
    <source>
        <dbReference type="EMBL" id="PKA47948.1"/>
    </source>
</evidence>
<dbReference type="PANTHER" id="PTHR33095">
    <property type="entry name" value="OS07G0619500 PROTEIN"/>
    <property type="match status" value="1"/>
</dbReference>
<dbReference type="STRING" id="1088818.A0A2H9ZXB3"/>
<name>A0A2H9ZXB3_9ASPA</name>
<dbReference type="OrthoDB" id="667051at2759"/>
<organism evidence="2 3">
    <name type="scientific">Apostasia shenzhenica</name>
    <dbReference type="NCBI Taxonomy" id="1088818"/>
    <lineage>
        <taxon>Eukaryota</taxon>
        <taxon>Viridiplantae</taxon>
        <taxon>Streptophyta</taxon>
        <taxon>Embryophyta</taxon>
        <taxon>Tracheophyta</taxon>
        <taxon>Spermatophyta</taxon>
        <taxon>Magnoliopsida</taxon>
        <taxon>Liliopsida</taxon>
        <taxon>Asparagales</taxon>
        <taxon>Orchidaceae</taxon>
        <taxon>Apostasioideae</taxon>
        <taxon>Apostasia</taxon>
    </lineage>
</organism>
<sequence>MIGEGEETPKNEMELGNPSNGEDLCTYLRKEEAPGDHENPSVFDSSDRIYANLINGEIDSTYSTPYVSAPSSPGDVSADGGYFFSAPASPVHYILLSPPYSASYSTVAGGNFTDQSDASFSGSFEFEFSSRFAGTSSGICTAGSMITADELFLNGQIRPMKLSSHLAPLLDVDEEIKIAKENGDPMGRGRDLMIRSRSINRRARSMSPTRNTCLQWPEEEDEGKSSYIEEETGLGENQAETLMPSDSASSSRSSSGKNSKRWIFLKDLLYRSKSEGHANAREKFWRSIYFSPSKGKTTPPSPPQLSIPPSSQKQSKKTSSISVSSTASSIKFGSPSTEQPAKPVAGFGSRRGPTPSAHERHYATNRVQAEEMRKRTFLPYRPGLLSCLGLSSRSYGAMNGVARTMNSVSSR</sequence>
<feature type="compositionally biased region" description="Low complexity" evidence="1">
    <location>
        <begin position="245"/>
        <end position="257"/>
    </location>
</feature>
<feature type="region of interest" description="Disordered" evidence="1">
    <location>
        <begin position="292"/>
        <end position="361"/>
    </location>
</feature>